<evidence type="ECO:0000256" key="2">
    <source>
        <dbReference type="RuleBase" id="RU364000"/>
    </source>
</evidence>
<dbReference type="AlphaFoldDB" id="A0AB35FD79"/>
<dbReference type="CDD" id="cd08252">
    <property type="entry name" value="AL_MDR"/>
    <property type="match status" value="1"/>
</dbReference>
<proteinExistence type="inferred from homology"/>
<keyword evidence="2" id="KW-0862">Zinc</keyword>
<dbReference type="Gene3D" id="3.90.180.10">
    <property type="entry name" value="Medium-chain alcohol dehydrogenases, catalytic domain"/>
    <property type="match status" value="1"/>
</dbReference>
<keyword evidence="1" id="KW-0521">NADP</keyword>
<dbReference type="SMART" id="SM00829">
    <property type="entry name" value="PKS_ER"/>
    <property type="match status" value="1"/>
</dbReference>
<evidence type="ECO:0000313" key="5">
    <source>
        <dbReference type="Proteomes" id="UP000758022"/>
    </source>
</evidence>
<dbReference type="InterPro" id="IPR051603">
    <property type="entry name" value="Zinc-ADH_QOR/CCCR"/>
</dbReference>
<dbReference type="Proteomes" id="UP000758022">
    <property type="component" value="Unassembled WGS sequence"/>
</dbReference>
<dbReference type="GO" id="GO:0008270">
    <property type="term" value="F:zinc ion binding"/>
    <property type="evidence" value="ECO:0007669"/>
    <property type="project" value="InterPro"/>
</dbReference>
<name>A0AB35FD79_9HYPH</name>
<dbReference type="SUPFAM" id="SSF50129">
    <property type="entry name" value="GroES-like"/>
    <property type="match status" value="1"/>
</dbReference>
<dbReference type="InterPro" id="IPR013154">
    <property type="entry name" value="ADH-like_N"/>
</dbReference>
<dbReference type="SUPFAM" id="SSF51735">
    <property type="entry name" value="NAD(P)-binding Rossmann-fold domains"/>
    <property type="match status" value="1"/>
</dbReference>
<protein>
    <recommendedName>
        <fullName evidence="2">Zinc-type alcohol dehydrogenase-like protein</fullName>
    </recommendedName>
</protein>
<organism evidence="4 5">
    <name type="scientific">Rhizobium laguerreae</name>
    <dbReference type="NCBI Taxonomy" id="1076926"/>
    <lineage>
        <taxon>Bacteria</taxon>
        <taxon>Pseudomonadati</taxon>
        <taxon>Pseudomonadota</taxon>
        <taxon>Alphaproteobacteria</taxon>
        <taxon>Hyphomicrobiales</taxon>
        <taxon>Rhizobiaceae</taxon>
        <taxon>Rhizobium/Agrobacterium group</taxon>
        <taxon>Rhizobium</taxon>
    </lineage>
</organism>
<comment type="caution">
    <text evidence="4">The sequence shown here is derived from an EMBL/GenBank/DDBJ whole genome shotgun (WGS) entry which is preliminary data.</text>
</comment>
<dbReference type="InterPro" id="IPR014182">
    <property type="entry name" value="ADH_Zn_typ-1"/>
</dbReference>
<keyword evidence="2" id="KW-0479">Metal-binding</keyword>
<evidence type="ECO:0000256" key="1">
    <source>
        <dbReference type="ARBA" id="ARBA00022857"/>
    </source>
</evidence>
<reference evidence="4" key="1">
    <citation type="submission" date="2020-04" db="EMBL/GenBank/DDBJ databases">
        <title>Global-level population genomics supports evidence of horizontal gene transfer on evolution of Rhizobia in Lentils.</title>
        <authorList>
            <person name="Gai Y."/>
            <person name="Cook D."/>
            <person name="Riely B."/>
        </authorList>
    </citation>
    <scope>NUCLEOTIDE SEQUENCE</scope>
    <source>
        <strain evidence="4">TLR9</strain>
    </source>
</reference>
<accession>A0AB35FD79</accession>
<dbReference type="NCBIfam" id="TIGR02817">
    <property type="entry name" value="adh_fam_1"/>
    <property type="match status" value="1"/>
</dbReference>
<dbReference type="InterPro" id="IPR036291">
    <property type="entry name" value="NAD(P)-bd_dom_sf"/>
</dbReference>
<feature type="domain" description="Enoyl reductase (ER)" evidence="3">
    <location>
        <begin position="13"/>
        <end position="334"/>
    </location>
</feature>
<dbReference type="RefSeq" id="WP_221978987.1">
    <property type="nucleotide sequence ID" value="NZ_JAAXQQ010000004.1"/>
</dbReference>
<evidence type="ECO:0000259" key="3">
    <source>
        <dbReference type="SMART" id="SM00829"/>
    </source>
</evidence>
<dbReference type="EMBL" id="JAAXQQ010000004">
    <property type="protein sequence ID" value="MBY3064535.1"/>
    <property type="molecule type" value="Genomic_DNA"/>
</dbReference>
<dbReference type="GO" id="GO:0016491">
    <property type="term" value="F:oxidoreductase activity"/>
    <property type="evidence" value="ECO:0007669"/>
    <property type="project" value="UniProtKB-KW"/>
</dbReference>
<dbReference type="Gene3D" id="3.40.50.720">
    <property type="entry name" value="NAD(P)-binding Rossmann-like Domain"/>
    <property type="match status" value="1"/>
</dbReference>
<keyword evidence="2" id="KW-0560">Oxidoreductase</keyword>
<dbReference type="InterPro" id="IPR020843">
    <property type="entry name" value="ER"/>
</dbReference>
<dbReference type="Pfam" id="PF08240">
    <property type="entry name" value="ADH_N"/>
    <property type="match status" value="1"/>
</dbReference>
<evidence type="ECO:0000313" key="4">
    <source>
        <dbReference type="EMBL" id="MBY3064535.1"/>
    </source>
</evidence>
<dbReference type="PANTHER" id="PTHR44154">
    <property type="entry name" value="QUINONE OXIDOREDUCTASE"/>
    <property type="match status" value="1"/>
</dbReference>
<gene>
    <name evidence="4" type="ORF">HFO74_13995</name>
</gene>
<dbReference type="PANTHER" id="PTHR44154:SF1">
    <property type="entry name" value="QUINONE OXIDOREDUCTASE"/>
    <property type="match status" value="1"/>
</dbReference>
<sequence length="337" mass="36434">MKAIGYWKAGPITAIDSLVELDMPAPQPGPRDLRIAVKAVSVNPADTQLRQTQAPMNAEFRILGYDAAGVVDAVGSDVTLFKPGDEVFYAGAMDRQGSNSELQLVDERLVGRKPKSLSFSQSAALPLTSITAWELLFSRLGVPFGEKANHGGLMIVNGAGGVGSILTQLARRLTGLTVVATASRPETIDWCHNMGAHHVINHHRPLSEGLREAGIDHVNFVAGLTATDRHLPEIVKVLVPQGKLALIDNPDVLDIVSLKLKCISVHWELMFTRSLYQTVDMIEQHHILNEVADLIDAGVLRTTMVEEAGSINADNLKRVHAQLETGRSIGKVVLSGF</sequence>
<dbReference type="InterPro" id="IPR011032">
    <property type="entry name" value="GroES-like_sf"/>
</dbReference>
<dbReference type="Pfam" id="PF13602">
    <property type="entry name" value="ADH_zinc_N_2"/>
    <property type="match status" value="1"/>
</dbReference>
<comment type="similarity">
    <text evidence="2">Belongs to the zinc-containing alcohol dehydrogenase family. Quinone oxidoreductase subfamily.</text>
</comment>